<evidence type="ECO:0000313" key="2">
    <source>
        <dbReference type="EMBL" id="NER18348.1"/>
    </source>
</evidence>
<evidence type="ECO:0000256" key="1">
    <source>
        <dbReference type="SAM" id="Phobius"/>
    </source>
</evidence>
<feature type="transmembrane region" description="Helical" evidence="1">
    <location>
        <begin position="170"/>
        <end position="191"/>
    </location>
</feature>
<organism evidence="2 3">
    <name type="scientific">Spongiivirga citrea</name>
    <dbReference type="NCBI Taxonomy" id="1481457"/>
    <lineage>
        <taxon>Bacteria</taxon>
        <taxon>Pseudomonadati</taxon>
        <taxon>Bacteroidota</taxon>
        <taxon>Flavobacteriia</taxon>
        <taxon>Flavobacteriales</taxon>
        <taxon>Flavobacteriaceae</taxon>
        <taxon>Spongiivirga</taxon>
    </lineage>
</organism>
<dbReference type="EMBL" id="JAABOQ010000005">
    <property type="protein sequence ID" value="NER18348.1"/>
    <property type="molecule type" value="Genomic_DNA"/>
</dbReference>
<keyword evidence="3" id="KW-1185">Reference proteome</keyword>
<feature type="transmembrane region" description="Helical" evidence="1">
    <location>
        <begin position="12"/>
        <end position="31"/>
    </location>
</feature>
<feature type="transmembrane region" description="Helical" evidence="1">
    <location>
        <begin position="43"/>
        <end position="66"/>
    </location>
</feature>
<keyword evidence="1" id="KW-0472">Membrane</keyword>
<dbReference type="AlphaFoldDB" id="A0A6M0CK73"/>
<proteinExistence type="predicted"/>
<keyword evidence="1" id="KW-0812">Transmembrane</keyword>
<dbReference type="Proteomes" id="UP000474296">
    <property type="component" value="Unassembled WGS sequence"/>
</dbReference>
<accession>A0A6M0CK73</accession>
<dbReference type="RefSeq" id="WP_164033021.1">
    <property type="nucleotide sequence ID" value="NZ_JAABOQ010000005.1"/>
</dbReference>
<feature type="transmembrane region" description="Helical" evidence="1">
    <location>
        <begin position="107"/>
        <end position="125"/>
    </location>
</feature>
<reference evidence="2 3" key="1">
    <citation type="submission" date="2020-01" db="EMBL/GenBank/DDBJ databases">
        <title>Spongiivirga citrea KCTC 32990T.</title>
        <authorList>
            <person name="Wang G."/>
        </authorList>
    </citation>
    <scope>NUCLEOTIDE SEQUENCE [LARGE SCALE GENOMIC DNA]</scope>
    <source>
        <strain evidence="2 3">KCTC 32990</strain>
    </source>
</reference>
<sequence>MKPKPPYLKGKSVFIVSILVIVTTSLTVYFTGIESHRSITANFYWSLSIIGSLLFLFMTYGLYVGLGLQDDYPKFKLFKRGDLLPDIFTPDSTNIDITTDVGDGCEGVVISVLLWIGMTILFFLLFLLLEALFWISIFILLATLYWVFFRALKLVFSKSKETAGDIGVSAMYALSYTILYMGWIFGIVYLVEIVR</sequence>
<comment type="caution">
    <text evidence="2">The sequence shown here is derived from an EMBL/GenBank/DDBJ whole genome shotgun (WGS) entry which is preliminary data.</text>
</comment>
<feature type="transmembrane region" description="Helical" evidence="1">
    <location>
        <begin position="131"/>
        <end position="149"/>
    </location>
</feature>
<gene>
    <name evidence="2" type="ORF">GWK10_14090</name>
</gene>
<name>A0A6M0CK73_9FLAO</name>
<evidence type="ECO:0000313" key="3">
    <source>
        <dbReference type="Proteomes" id="UP000474296"/>
    </source>
</evidence>
<keyword evidence="1" id="KW-1133">Transmembrane helix</keyword>
<protein>
    <submittedName>
        <fullName evidence="2">Uncharacterized protein</fullName>
    </submittedName>
</protein>